<evidence type="ECO:0000256" key="2">
    <source>
        <dbReference type="ARBA" id="ARBA00022737"/>
    </source>
</evidence>
<keyword evidence="2" id="KW-0677">Repeat</keyword>
<keyword evidence="1 5" id="KW-0732">Signal</keyword>
<dbReference type="Proteomes" id="UP001595693">
    <property type="component" value="Unassembled WGS sequence"/>
</dbReference>
<dbReference type="RefSeq" id="WP_055396382.1">
    <property type="nucleotide sequence ID" value="NZ_JAMXAX010000026.1"/>
</dbReference>
<dbReference type="PROSITE" id="PS51257">
    <property type="entry name" value="PROKAR_LIPOPROTEIN"/>
    <property type="match status" value="1"/>
</dbReference>
<dbReference type="InterPro" id="IPR011044">
    <property type="entry name" value="Quino_amine_DH_bsu"/>
</dbReference>
<dbReference type="PANTHER" id="PTHR36220:SF1">
    <property type="entry name" value="GAMMA TUBULIN COMPLEX COMPONENT C-TERMINAL DOMAIN-CONTAINING PROTEIN"/>
    <property type="match status" value="1"/>
</dbReference>
<feature type="region of interest" description="Disordered" evidence="4">
    <location>
        <begin position="555"/>
        <end position="582"/>
    </location>
</feature>
<evidence type="ECO:0000256" key="4">
    <source>
        <dbReference type="SAM" id="MobiDB-lite"/>
    </source>
</evidence>
<protein>
    <submittedName>
        <fullName evidence="6">FG-GAP repeat protein</fullName>
    </submittedName>
</protein>
<dbReference type="EMBL" id="JBHSAJ010000048">
    <property type="protein sequence ID" value="MFC3936143.1"/>
    <property type="molecule type" value="Genomic_DNA"/>
</dbReference>
<evidence type="ECO:0000256" key="5">
    <source>
        <dbReference type="SAM" id="SignalP"/>
    </source>
</evidence>
<dbReference type="SMART" id="SM00191">
    <property type="entry name" value="Int_alpha"/>
    <property type="match status" value="3"/>
</dbReference>
<feature type="signal peptide" evidence="5">
    <location>
        <begin position="1"/>
        <end position="29"/>
    </location>
</feature>
<gene>
    <name evidence="6" type="ORF">ACFOW3_16135</name>
</gene>
<accession>A0ABV8DCN4</accession>
<comment type="caution">
    <text evidence="6">The sequence shown here is derived from an EMBL/GenBank/DDBJ whole genome shotgun (WGS) entry which is preliminary data.</text>
</comment>
<evidence type="ECO:0000256" key="3">
    <source>
        <dbReference type="ARBA" id="ARBA00023180"/>
    </source>
</evidence>
<keyword evidence="7" id="KW-1185">Reference proteome</keyword>
<dbReference type="InterPro" id="IPR028994">
    <property type="entry name" value="Integrin_alpha_N"/>
</dbReference>
<keyword evidence="3" id="KW-0325">Glycoprotein</keyword>
<evidence type="ECO:0000313" key="6">
    <source>
        <dbReference type="EMBL" id="MFC3936143.1"/>
    </source>
</evidence>
<organism evidence="6 7">
    <name type="scientific">Acidovorax facilis</name>
    <dbReference type="NCBI Taxonomy" id="12917"/>
    <lineage>
        <taxon>Bacteria</taxon>
        <taxon>Pseudomonadati</taxon>
        <taxon>Pseudomonadota</taxon>
        <taxon>Betaproteobacteria</taxon>
        <taxon>Burkholderiales</taxon>
        <taxon>Comamonadaceae</taxon>
        <taxon>Acidovorax</taxon>
    </lineage>
</organism>
<dbReference type="Gene3D" id="2.130.10.130">
    <property type="entry name" value="Integrin alpha, N-terminal"/>
    <property type="match status" value="2"/>
</dbReference>
<dbReference type="Pfam" id="PF14312">
    <property type="entry name" value="FG-GAP_2"/>
    <property type="match status" value="1"/>
</dbReference>
<dbReference type="InterPro" id="IPR013519">
    <property type="entry name" value="Int_alpha_beta-p"/>
</dbReference>
<dbReference type="InterPro" id="IPR013783">
    <property type="entry name" value="Ig-like_fold"/>
</dbReference>
<feature type="chain" id="PRO_5045495396" evidence="5">
    <location>
        <begin position="30"/>
        <end position="595"/>
    </location>
</feature>
<dbReference type="PANTHER" id="PTHR36220">
    <property type="entry name" value="UNNAMED PRODUCT"/>
    <property type="match status" value="1"/>
</dbReference>
<evidence type="ECO:0000313" key="7">
    <source>
        <dbReference type="Proteomes" id="UP001595693"/>
    </source>
</evidence>
<dbReference type="InterPro" id="IPR013517">
    <property type="entry name" value="FG-GAP"/>
</dbReference>
<feature type="compositionally biased region" description="Polar residues" evidence="4">
    <location>
        <begin position="564"/>
        <end position="578"/>
    </location>
</feature>
<dbReference type="Gene3D" id="2.60.40.10">
    <property type="entry name" value="Immunoglobulins"/>
    <property type="match status" value="1"/>
</dbReference>
<evidence type="ECO:0000256" key="1">
    <source>
        <dbReference type="ARBA" id="ARBA00022729"/>
    </source>
</evidence>
<reference evidence="7" key="1">
    <citation type="journal article" date="2019" name="Int. J. Syst. Evol. Microbiol.">
        <title>The Global Catalogue of Microorganisms (GCM) 10K type strain sequencing project: providing services to taxonomists for standard genome sequencing and annotation.</title>
        <authorList>
            <consortium name="The Broad Institute Genomics Platform"/>
            <consortium name="The Broad Institute Genome Sequencing Center for Infectious Disease"/>
            <person name="Wu L."/>
            <person name="Ma J."/>
        </authorList>
    </citation>
    <scope>NUCLEOTIDE SEQUENCE [LARGE SCALE GENOMIC DNA]</scope>
    <source>
        <strain evidence="7">CCUG 2113</strain>
    </source>
</reference>
<sequence length="595" mass="61358">MPLIFRPLGTLLLSATLGLALTACGGSEASGPEVPAGFTVGYGVKTYSFGWNASANATRYELFEDPDGAVGPQPEVQIGGTIGSTSYAHSVASQLLHERVNASYRVRACDASGCGAWTAALVPDLAKAIGYFKASNSGETEGYGASVALSADGSTLAVGAPGEASKAIGVEGAQADNSVPGAGAVYVFTRSASGWRQQAYLKASNTRTIPIPAPYPASMGRALFGTSVSLSADGNTLAVGAPGEASNARGINGDQNNTQAPGAGAVYVFQRTGDTTWAQQAYVKADNTVAATTYRLDVQGYYYLNSAHFGSGVSLSADGRQLAVIAPRASEEALSAGSPTVFARAAYVFSLQDAAWRQQAYVSTPHASGFGSAWNVDSSIAMAADGRTVALRSWPDEDLLVLANDGGTWKQQARLPLPGVRMRGFVVPSTALAADGNTLAVSTADSALVFVRNQGAWTEQAALRPSARRDEYLTLALSNDGNTLAVSTWADASGATGIQGDRADTSVPDAGAVHLYQRSSAAWTQRAYLKASNTNQGDRFGRSVALSGDGRTLAVGATGEDSKATSIQGDQSDNSSADITPGMEPYSSYGAVYLY</sequence>
<name>A0ABV8DCN4_9BURK</name>
<proteinExistence type="predicted"/>
<dbReference type="SUPFAM" id="SSF50969">
    <property type="entry name" value="YVTN repeat-like/Quinoprotein amine dehydrogenase"/>
    <property type="match status" value="1"/>
</dbReference>